<evidence type="ECO:0008006" key="13">
    <source>
        <dbReference type="Google" id="ProtNLM"/>
    </source>
</evidence>
<dbReference type="GO" id="GO:0005576">
    <property type="term" value="C:extracellular region"/>
    <property type="evidence" value="ECO:0007669"/>
    <property type="project" value="UniProtKB-SubCell"/>
</dbReference>
<keyword evidence="2" id="KW-0964">Secreted</keyword>
<evidence type="ECO:0000256" key="4">
    <source>
        <dbReference type="ARBA" id="ARBA00022729"/>
    </source>
</evidence>
<dbReference type="PROSITE" id="PS00010">
    <property type="entry name" value="ASX_HYDROXYL"/>
    <property type="match status" value="1"/>
</dbReference>
<feature type="domain" description="VWFA" evidence="10">
    <location>
        <begin position="291"/>
        <end position="465"/>
    </location>
</feature>
<dbReference type="CDD" id="cd00054">
    <property type="entry name" value="EGF_CA"/>
    <property type="match status" value="1"/>
</dbReference>
<feature type="domain" description="EGF-like" evidence="9">
    <location>
        <begin position="508"/>
        <end position="547"/>
    </location>
</feature>
<dbReference type="SUPFAM" id="SSF53300">
    <property type="entry name" value="vWA-like"/>
    <property type="match status" value="3"/>
</dbReference>
<dbReference type="InterPro" id="IPR001881">
    <property type="entry name" value="EGF-like_Ca-bd_dom"/>
</dbReference>
<dbReference type="AlphaFoldDB" id="A0A8W8K1E2"/>
<evidence type="ECO:0000313" key="12">
    <source>
        <dbReference type="Proteomes" id="UP000005408"/>
    </source>
</evidence>
<dbReference type="InterPro" id="IPR036465">
    <property type="entry name" value="vWFA_dom_sf"/>
</dbReference>
<dbReference type="PROSITE" id="PS50234">
    <property type="entry name" value="VWFA"/>
    <property type="match status" value="2"/>
</dbReference>
<name>A0A8W8K1E2_MAGGI</name>
<dbReference type="CDD" id="cd01450">
    <property type="entry name" value="vWFA_subfamily_ECM"/>
    <property type="match status" value="2"/>
</dbReference>
<comment type="subcellular location">
    <subcellularLocation>
        <location evidence="1">Secreted</location>
    </subcellularLocation>
</comment>
<dbReference type="Pfam" id="PF00092">
    <property type="entry name" value="VWA"/>
    <property type="match status" value="2"/>
</dbReference>
<evidence type="ECO:0000259" key="10">
    <source>
        <dbReference type="PROSITE" id="PS50234"/>
    </source>
</evidence>
<dbReference type="SUPFAM" id="SSF57196">
    <property type="entry name" value="EGF/Laminin"/>
    <property type="match status" value="1"/>
</dbReference>
<reference evidence="11" key="1">
    <citation type="submission" date="2022-08" db="UniProtKB">
        <authorList>
            <consortium name="EnsemblMetazoa"/>
        </authorList>
    </citation>
    <scope>IDENTIFICATION</scope>
    <source>
        <strain evidence="11">05x7-T-G4-1.051#20</strain>
    </source>
</reference>
<evidence type="ECO:0000259" key="9">
    <source>
        <dbReference type="PROSITE" id="PS50026"/>
    </source>
</evidence>
<dbReference type="InterPro" id="IPR049883">
    <property type="entry name" value="NOTCH1_EGF-like"/>
</dbReference>
<evidence type="ECO:0000256" key="2">
    <source>
        <dbReference type="ARBA" id="ARBA00022525"/>
    </source>
</evidence>
<evidence type="ECO:0000256" key="3">
    <source>
        <dbReference type="ARBA" id="ARBA00022536"/>
    </source>
</evidence>
<evidence type="ECO:0000256" key="7">
    <source>
        <dbReference type="ARBA" id="ARBA00023180"/>
    </source>
</evidence>
<feature type="domain" description="VWFA" evidence="10">
    <location>
        <begin position="93"/>
        <end position="268"/>
    </location>
</feature>
<accession>A0A8W8K1E2</accession>
<evidence type="ECO:0000256" key="1">
    <source>
        <dbReference type="ARBA" id="ARBA00004613"/>
    </source>
</evidence>
<dbReference type="InterPro" id="IPR000152">
    <property type="entry name" value="EGF-type_Asp/Asn_hydroxyl_site"/>
</dbReference>
<comment type="caution">
    <text evidence="8">Lacks conserved residue(s) required for the propagation of feature annotation.</text>
</comment>
<evidence type="ECO:0000256" key="6">
    <source>
        <dbReference type="ARBA" id="ARBA00023157"/>
    </source>
</evidence>
<keyword evidence="4" id="KW-0732">Signal</keyword>
<keyword evidence="6" id="KW-1015">Disulfide bond</keyword>
<evidence type="ECO:0000256" key="5">
    <source>
        <dbReference type="ARBA" id="ARBA00022737"/>
    </source>
</evidence>
<dbReference type="PANTHER" id="PTHR24020">
    <property type="entry name" value="COLLAGEN ALPHA"/>
    <property type="match status" value="1"/>
</dbReference>
<keyword evidence="7" id="KW-0325">Glycoprotein</keyword>
<dbReference type="EnsemblMetazoa" id="G21484.2">
    <property type="protein sequence ID" value="G21484.2:cds"/>
    <property type="gene ID" value="G21484"/>
</dbReference>
<dbReference type="PANTHER" id="PTHR24020:SF20">
    <property type="entry name" value="PH DOMAIN-CONTAINING PROTEIN"/>
    <property type="match status" value="1"/>
</dbReference>
<dbReference type="PROSITE" id="PS01187">
    <property type="entry name" value="EGF_CA"/>
    <property type="match status" value="1"/>
</dbReference>
<dbReference type="PRINTS" id="PR00453">
    <property type="entry name" value="VWFADOMAIN"/>
</dbReference>
<dbReference type="SMART" id="SM00179">
    <property type="entry name" value="EGF_CA"/>
    <property type="match status" value="1"/>
</dbReference>
<keyword evidence="3 8" id="KW-0245">EGF-like domain</keyword>
<keyword evidence="12" id="KW-1185">Reference proteome</keyword>
<evidence type="ECO:0000256" key="8">
    <source>
        <dbReference type="PROSITE-ProRule" id="PRU00076"/>
    </source>
</evidence>
<proteinExistence type="predicted"/>
<dbReference type="InterPro" id="IPR002035">
    <property type="entry name" value="VWF_A"/>
</dbReference>
<dbReference type="Gene3D" id="3.40.50.410">
    <property type="entry name" value="von Willebrand factor, type A domain"/>
    <property type="match status" value="3"/>
</dbReference>
<organism evidence="11 12">
    <name type="scientific">Magallana gigas</name>
    <name type="common">Pacific oyster</name>
    <name type="synonym">Crassostrea gigas</name>
    <dbReference type="NCBI Taxonomy" id="29159"/>
    <lineage>
        <taxon>Eukaryota</taxon>
        <taxon>Metazoa</taxon>
        <taxon>Spiralia</taxon>
        <taxon>Lophotrochozoa</taxon>
        <taxon>Mollusca</taxon>
        <taxon>Bivalvia</taxon>
        <taxon>Autobranchia</taxon>
        <taxon>Pteriomorphia</taxon>
        <taxon>Ostreida</taxon>
        <taxon>Ostreoidea</taxon>
        <taxon>Ostreidae</taxon>
        <taxon>Magallana</taxon>
    </lineage>
</organism>
<keyword evidence="5" id="KW-0677">Repeat</keyword>
<dbReference type="Pfam" id="PF07645">
    <property type="entry name" value="EGF_CA"/>
    <property type="match status" value="1"/>
</dbReference>
<dbReference type="InterPro" id="IPR018097">
    <property type="entry name" value="EGF_Ca-bd_CS"/>
</dbReference>
<dbReference type="Gene3D" id="2.10.25.10">
    <property type="entry name" value="Laminin"/>
    <property type="match status" value="1"/>
</dbReference>
<evidence type="ECO:0000313" key="11">
    <source>
        <dbReference type="EnsemblMetazoa" id="G21484.2:cds"/>
    </source>
</evidence>
<dbReference type="InterPro" id="IPR000742">
    <property type="entry name" value="EGF"/>
</dbReference>
<dbReference type="GO" id="GO:0005509">
    <property type="term" value="F:calcium ion binding"/>
    <property type="evidence" value="ECO:0007669"/>
    <property type="project" value="InterPro"/>
</dbReference>
<protein>
    <recommendedName>
        <fullName evidence="13">Cartilage matrix protein</fullName>
    </recommendedName>
</protein>
<dbReference type="InterPro" id="IPR050525">
    <property type="entry name" value="ECM_Assembly_Org"/>
</dbReference>
<dbReference type="PROSITE" id="PS50026">
    <property type="entry name" value="EGF_3"/>
    <property type="match status" value="1"/>
</dbReference>
<sequence>MFGLIEFSRLPDVIPIGVGNETKTEGLSLIASSPSDEHVFQVSTLGDLSLIINAVQNKTCKVEEDEDTTRSQTQPTIITIPKSIIDSCFAQVDLVFVLDSSTSVGNDNYGLMKGFVTKFLRQANIDNGDVRVGLLSYSTEVIVEFKLNSFNTKADVFGAINAIPWRYGSTNTADGLQTMHEEMFNEANGDRPGVPNICIILTDGVSNINYQRTIPEAENAREKGIHIYAIGITLKDFEEVNGIASKPASTNVFTVDTFDELEDLDEKIFAAACQVTTTLPTTTKQRESGYDVIFMLDSSVPDELVFNQMKDVASNVAEGLSIDDNEFRVGLMVYSSRADVIAQLNRLSTKRDIVRVIKGTVYRPGKSNLADALDYVRQNMFTNRYGDRYFARNLIVLFTGVDQSSYSYDAFRAAEKVEREQIDIYSVGFYINDTFEIDEVSTHPLNTHRYFVNGHGDLYDVPGHLAWSFDDILRPERQRPYPSTTAGVKLLCPGDAGFETNKKEVQIDKDECREVDGLCEGGKCQNTIGSFFCVCPIGHRQINDRCQGDGDEVNPKCQHGFYRCPDGSCEATLFDCKHAVKDVVV</sequence>
<dbReference type="SMART" id="SM00327">
    <property type="entry name" value="VWA"/>
    <property type="match status" value="2"/>
</dbReference>
<dbReference type="FunFam" id="3.40.50.410:FF:000004">
    <property type="entry name" value="collagen alpha-6(VI) chain"/>
    <property type="match status" value="1"/>
</dbReference>
<dbReference type="Proteomes" id="UP000005408">
    <property type="component" value="Unassembled WGS sequence"/>
</dbReference>